<reference evidence="1" key="2">
    <citation type="journal article" date="2024" name="Plant">
        <title>Genomic evolution and insights into agronomic trait innovations of Sesamum species.</title>
        <authorList>
            <person name="Miao H."/>
            <person name="Wang L."/>
            <person name="Qu L."/>
            <person name="Liu H."/>
            <person name="Sun Y."/>
            <person name="Le M."/>
            <person name="Wang Q."/>
            <person name="Wei S."/>
            <person name="Zheng Y."/>
            <person name="Lin W."/>
            <person name="Duan Y."/>
            <person name="Cao H."/>
            <person name="Xiong S."/>
            <person name="Wang X."/>
            <person name="Wei L."/>
            <person name="Li C."/>
            <person name="Ma Q."/>
            <person name="Ju M."/>
            <person name="Zhao R."/>
            <person name="Li G."/>
            <person name="Mu C."/>
            <person name="Tian Q."/>
            <person name="Mei H."/>
            <person name="Zhang T."/>
            <person name="Gao T."/>
            <person name="Zhang H."/>
        </authorList>
    </citation>
    <scope>NUCLEOTIDE SEQUENCE</scope>
    <source>
        <strain evidence="1">KEN1</strain>
    </source>
</reference>
<protein>
    <submittedName>
        <fullName evidence="1">Uncharacterized protein</fullName>
    </submittedName>
</protein>
<reference evidence="1" key="1">
    <citation type="submission" date="2020-06" db="EMBL/GenBank/DDBJ databases">
        <authorList>
            <person name="Li T."/>
            <person name="Hu X."/>
            <person name="Zhang T."/>
            <person name="Song X."/>
            <person name="Zhang H."/>
            <person name="Dai N."/>
            <person name="Sheng W."/>
            <person name="Hou X."/>
            <person name="Wei L."/>
        </authorList>
    </citation>
    <scope>NUCLEOTIDE SEQUENCE</scope>
    <source>
        <strain evidence="1">KEN1</strain>
        <tissue evidence="1">Leaf</tissue>
    </source>
</reference>
<proteinExistence type="predicted"/>
<name>A0AAW2TAF0_9LAMI</name>
<dbReference type="EMBL" id="JACGWN010000015">
    <property type="protein sequence ID" value="KAL0401355.1"/>
    <property type="molecule type" value="Genomic_DNA"/>
</dbReference>
<comment type="caution">
    <text evidence="1">The sequence shown here is derived from an EMBL/GenBank/DDBJ whole genome shotgun (WGS) entry which is preliminary data.</text>
</comment>
<evidence type="ECO:0000313" key="1">
    <source>
        <dbReference type="EMBL" id="KAL0401355.1"/>
    </source>
</evidence>
<organism evidence="1">
    <name type="scientific">Sesamum latifolium</name>
    <dbReference type="NCBI Taxonomy" id="2727402"/>
    <lineage>
        <taxon>Eukaryota</taxon>
        <taxon>Viridiplantae</taxon>
        <taxon>Streptophyta</taxon>
        <taxon>Embryophyta</taxon>
        <taxon>Tracheophyta</taxon>
        <taxon>Spermatophyta</taxon>
        <taxon>Magnoliopsida</taxon>
        <taxon>eudicotyledons</taxon>
        <taxon>Gunneridae</taxon>
        <taxon>Pentapetalae</taxon>
        <taxon>asterids</taxon>
        <taxon>lamiids</taxon>
        <taxon>Lamiales</taxon>
        <taxon>Pedaliaceae</taxon>
        <taxon>Sesamum</taxon>
    </lineage>
</organism>
<dbReference type="AlphaFoldDB" id="A0AAW2TAF0"/>
<sequence length="124" mass="14348">MWDKLWELGQPLSMPWLILDHPDFIATIDEGWSLNVEGTPQFILCKKLKALKSSLKAFNSLHYSHILVRAKEADLALQDAQLHFESNPGDAAVWDSLGNLRNKVVFLAEAERHFYYQKKIHFLK</sequence>
<gene>
    <name evidence="1" type="ORF">Slati_4165400</name>
</gene>
<accession>A0AAW2TAF0</accession>